<reference evidence="4" key="1">
    <citation type="submission" date="2017-06" db="EMBL/GenBank/DDBJ databases">
        <title>Complete genome sequence of Capnocytophaga sp. KCOM 1579 (=ChDC OS43) isolated from a human refractory periapical abscess lesion.</title>
        <authorList>
            <person name="Kook J.-K."/>
            <person name="Park S.-N."/>
            <person name="Lim Y.K."/>
            <person name="Roh H."/>
        </authorList>
    </citation>
    <scope>NUCLEOTIDE SEQUENCE [LARGE SCALE GENOMIC DNA]</scope>
    <source>
        <strain evidence="4">ChDC OS43</strain>
    </source>
</reference>
<organism evidence="3 4">
    <name type="scientific">Capnocytophaga endodontalis</name>
    <dbReference type="NCBI Taxonomy" id="2708117"/>
    <lineage>
        <taxon>Bacteria</taxon>
        <taxon>Pseudomonadati</taxon>
        <taxon>Bacteroidota</taxon>
        <taxon>Flavobacteriia</taxon>
        <taxon>Flavobacteriales</taxon>
        <taxon>Flavobacteriaceae</taxon>
        <taxon>Capnocytophaga</taxon>
    </lineage>
</organism>
<dbReference type="InterPro" id="IPR009001">
    <property type="entry name" value="Transl_elong_EF1A/Init_IF2_C"/>
</dbReference>
<accession>A0A1Z4BKW1</accession>
<keyword evidence="4" id="KW-1185">Reference proteome</keyword>
<proteinExistence type="predicted"/>
<dbReference type="KEGG" id="capn:CBG49_01610"/>
<evidence type="ECO:0000313" key="4">
    <source>
        <dbReference type="Proteomes" id="UP000197007"/>
    </source>
</evidence>
<dbReference type="Proteomes" id="UP000197007">
    <property type="component" value="Chromosome"/>
</dbReference>
<dbReference type="Gene3D" id="2.40.30.10">
    <property type="entry name" value="Translation factors"/>
    <property type="match status" value="1"/>
</dbReference>
<dbReference type="EMBL" id="CP022022">
    <property type="protein sequence ID" value="ASF41889.1"/>
    <property type="molecule type" value="Genomic_DNA"/>
</dbReference>
<evidence type="ECO:0008006" key="5">
    <source>
        <dbReference type="Google" id="ProtNLM"/>
    </source>
</evidence>
<gene>
    <name evidence="3" type="ORF">CBG49_01610</name>
</gene>
<sequence>MRINANLFLYKEGRKTPFSNGYRPLFSINGKNYSGEIHLKDRNYLSPSEKSIVKIVFFHDYLELQVGDILYFSEDTRIILGEIEVLEID</sequence>
<name>A0A1Z4BKW1_9FLAO</name>
<dbReference type="AlphaFoldDB" id="A0A1Z4BKW1"/>
<evidence type="ECO:0000256" key="2">
    <source>
        <dbReference type="ARBA" id="ARBA00023134"/>
    </source>
</evidence>
<keyword evidence="2" id="KW-0342">GTP-binding</keyword>
<evidence type="ECO:0000256" key="1">
    <source>
        <dbReference type="ARBA" id="ARBA00022741"/>
    </source>
</evidence>
<protein>
    <recommendedName>
        <fullName evidence="5">Elongation factor Tu</fullName>
    </recommendedName>
</protein>
<keyword evidence="1" id="KW-0547">Nucleotide-binding</keyword>
<evidence type="ECO:0000313" key="3">
    <source>
        <dbReference type="EMBL" id="ASF41889.1"/>
    </source>
</evidence>
<dbReference type="GO" id="GO:0005525">
    <property type="term" value="F:GTP binding"/>
    <property type="evidence" value="ECO:0007669"/>
    <property type="project" value="UniProtKB-KW"/>
</dbReference>
<dbReference type="RefSeq" id="WP_088593098.1">
    <property type="nucleotide sequence ID" value="NZ_CP022022.1"/>
</dbReference>
<dbReference type="SUPFAM" id="SSF50465">
    <property type="entry name" value="EF-Tu/eEF-1alpha/eIF2-gamma C-terminal domain"/>
    <property type="match status" value="1"/>
</dbReference>